<dbReference type="EMBL" id="QGLE01000013">
    <property type="protein sequence ID" value="PWR18631.1"/>
    <property type="molecule type" value="Genomic_DNA"/>
</dbReference>
<feature type="domain" description="PhyR sigma2" evidence="6">
    <location>
        <begin position="10"/>
        <end position="62"/>
    </location>
</feature>
<gene>
    <name evidence="7" type="ORF">DKG74_18575</name>
</gene>
<dbReference type="Gene3D" id="1.10.1740.10">
    <property type="match status" value="1"/>
</dbReference>
<dbReference type="Gene3D" id="1.10.10.10">
    <property type="entry name" value="Winged helix-like DNA-binding domain superfamily/Winged helix DNA-binding domain"/>
    <property type="match status" value="1"/>
</dbReference>
<dbReference type="GO" id="GO:0003677">
    <property type="term" value="F:DNA binding"/>
    <property type="evidence" value="ECO:0007669"/>
    <property type="project" value="InterPro"/>
</dbReference>
<dbReference type="RefSeq" id="WP_109907677.1">
    <property type="nucleotide sequence ID" value="NZ_QGLE01000013.1"/>
</dbReference>
<comment type="similarity">
    <text evidence="1">Belongs to the sigma-70 factor family. ECF subfamily.</text>
</comment>
<proteinExistence type="inferred from homology"/>
<dbReference type="InterPro" id="IPR014284">
    <property type="entry name" value="RNA_pol_sigma-70_dom"/>
</dbReference>
<dbReference type="SUPFAM" id="SSF88659">
    <property type="entry name" value="Sigma3 and sigma4 domains of RNA polymerase sigma factors"/>
    <property type="match status" value="1"/>
</dbReference>
<organism evidence="7 8">
    <name type="scientific">Zavarzinia aquatilis</name>
    <dbReference type="NCBI Taxonomy" id="2211142"/>
    <lineage>
        <taxon>Bacteria</taxon>
        <taxon>Pseudomonadati</taxon>
        <taxon>Pseudomonadota</taxon>
        <taxon>Alphaproteobacteria</taxon>
        <taxon>Rhodospirillales</taxon>
        <taxon>Zavarziniaceae</taxon>
        <taxon>Zavarzinia</taxon>
    </lineage>
</organism>
<accession>A0A317DVR5</accession>
<reference evidence="7 8" key="1">
    <citation type="submission" date="2018-05" db="EMBL/GenBank/DDBJ databases">
        <title>Zavarzinia sp. HR-AS.</title>
        <authorList>
            <person name="Lee Y."/>
            <person name="Jeon C.O."/>
        </authorList>
    </citation>
    <scope>NUCLEOTIDE SEQUENCE [LARGE SCALE GENOMIC DNA]</scope>
    <source>
        <strain evidence="7 8">HR-AS</strain>
    </source>
</reference>
<evidence type="ECO:0000259" key="6">
    <source>
        <dbReference type="Pfam" id="PF22029"/>
    </source>
</evidence>
<dbReference type="InterPro" id="IPR013249">
    <property type="entry name" value="RNA_pol_sigma70_r4_t2"/>
</dbReference>
<dbReference type="Pfam" id="PF08281">
    <property type="entry name" value="Sigma70_r4_2"/>
    <property type="match status" value="1"/>
</dbReference>
<dbReference type="PANTHER" id="PTHR43133">
    <property type="entry name" value="RNA POLYMERASE ECF-TYPE SIGMA FACTO"/>
    <property type="match status" value="1"/>
</dbReference>
<evidence type="ECO:0000313" key="7">
    <source>
        <dbReference type="EMBL" id="PWR18631.1"/>
    </source>
</evidence>
<evidence type="ECO:0000256" key="2">
    <source>
        <dbReference type="ARBA" id="ARBA00023015"/>
    </source>
</evidence>
<dbReference type="CDD" id="cd06171">
    <property type="entry name" value="Sigma70_r4"/>
    <property type="match status" value="1"/>
</dbReference>
<dbReference type="GO" id="GO:0016987">
    <property type="term" value="F:sigma factor activity"/>
    <property type="evidence" value="ECO:0007669"/>
    <property type="project" value="UniProtKB-KW"/>
</dbReference>
<dbReference type="InterPro" id="IPR036388">
    <property type="entry name" value="WH-like_DNA-bd_sf"/>
</dbReference>
<keyword evidence="3" id="KW-0731">Sigma factor</keyword>
<dbReference type="Proteomes" id="UP000245461">
    <property type="component" value="Unassembled WGS sequence"/>
</dbReference>
<feature type="domain" description="RNA polymerase sigma factor 70 region 4 type 2" evidence="5">
    <location>
        <begin position="106"/>
        <end position="156"/>
    </location>
</feature>
<dbReference type="AlphaFoldDB" id="A0A317DVR5"/>
<keyword evidence="4" id="KW-0804">Transcription</keyword>
<dbReference type="OrthoDB" id="9803470at2"/>
<keyword evidence="2" id="KW-0805">Transcription regulation</keyword>
<dbReference type="PANTHER" id="PTHR43133:SF25">
    <property type="entry name" value="RNA POLYMERASE SIGMA FACTOR RFAY-RELATED"/>
    <property type="match status" value="1"/>
</dbReference>
<dbReference type="InterPro" id="IPR039425">
    <property type="entry name" value="RNA_pol_sigma-70-like"/>
</dbReference>
<protein>
    <submittedName>
        <fullName evidence="7">RNA polymerase subunit sigma-70</fullName>
    </submittedName>
</protein>
<comment type="caution">
    <text evidence="7">The sequence shown here is derived from an EMBL/GenBank/DDBJ whole genome shotgun (WGS) entry which is preliminary data.</text>
</comment>
<dbReference type="NCBIfam" id="TIGR02937">
    <property type="entry name" value="sigma70-ECF"/>
    <property type="match status" value="1"/>
</dbReference>
<dbReference type="Pfam" id="PF22029">
    <property type="entry name" value="PhyR_sigma2"/>
    <property type="match status" value="1"/>
</dbReference>
<dbReference type="InterPro" id="IPR013325">
    <property type="entry name" value="RNA_pol_sigma_r2"/>
</dbReference>
<evidence type="ECO:0000313" key="8">
    <source>
        <dbReference type="Proteomes" id="UP000245461"/>
    </source>
</evidence>
<dbReference type="SUPFAM" id="SSF88946">
    <property type="entry name" value="Sigma2 domain of RNA polymerase sigma factors"/>
    <property type="match status" value="1"/>
</dbReference>
<dbReference type="InterPro" id="IPR053866">
    <property type="entry name" value="PhyR_sigma2"/>
</dbReference>
<dbReference type="InterPro" id="IPR013324">
    <property type="entry name" value="RNA_pol_sigma_r3/r4-like"/>
</dbReference>
<name>A0A317DVR5_9PROT</name>
<evidence type="ECO:0000256" key="1">
    <source>
        <dbReference type="ARBA" id="ARBA00010641"/>
    </source>
</evidence>
<sequence>MSAAAGTAVITALLPVLRRFARKLAGSAAEGDDLLQESCERMLKYLRRTPEAEIGRAWCYAVVRNCWVDLHRRRSRHAAFTRPLAEDEDIDSLHTINAPDLHFDDIWRHVDRLPPIHRETILLCCIEDLSSEEAAAVLDVPAGTVRSRLARAKLALADAIGVEVSHG</sequence>
<keyword evidence="8" id="KW-1185">Reference proteome</keyword>
<evidence type="ECO:0000256" key="3">
    <source>
        <dbReference type="ARBA" id="ARBA00023082"/>
    </source>
</evidence>
<evidence type="ECO:0000259" key="5">
    <source>
        <dbReference type="Pfam" id="PF08281"/>
    </source>
</evidence>
<evidence type="ECO:0000256" key="4">
    <source>
        <dbReference type="ARBA" id="ARBA00023163"/>
    </source>
</evidence>
<dbReference type="GO" id="GO:0006352">
    <property type="term" value="P:DNA-templated transcription initiation"/>
    <property type="evidence" value="ECO:0007669"/>
    <property type="project" value="InterPro"/>
</dbReference>